<dbReference type="EMBL" id="LR796146">
    <property type="protein sequence ID" value="CAB4121424.1"/>
    <property type="molecule type" value="Genomic_DNA"/>
</dbReference>
<evidence type="ECO:0000313" key="1">
    <source>
        <dbReference type="EMBL" id="CAB4121424.1"/>
    </source>
</evidence>
<organism evidence="1">
    <name type="scientific">uncultured Caudovirales phage</name>
    <dbReference type="NCBI Taxonomy" id="2100421"/>
    <lineage>
        <taxon>Viruses</taxon>
        <taxon>Duplodnaviria</taxon>
        <taxon>Heunggongvirae</taxon>
        <taxon>Uroviricota</taxon>
        <taxon>Caudoviricetes</taxon>
        <taxon>Peduoviridae</taxon>
        <taxon>Maltschvirus</taxon>
        <taxon>Maltschvirus maltsch</taxon>
    </lineage>
</organism>
<reference evidence="1" key="1">
    <citation type="submission" date="2020-04" db="EMBL/GenBank/DDBJ databases">
        <authorList>
            <person name="Chiriac C."/>
            <person name="Salcher M."/>
            <person name="Ghai R."/>
            <person name="Kavagutti S V."/>
        </authorList>
    </citation>
    <scope>NUCLEOTIDE SEQUENCE</scope>
</reference>
<proteinExistence type="predicted"/>
<accession>A0A6J5KHB7</accession>
<name>A0A6J5KHB7_9CAUD</name>
<protein>
    <submittedName>
        <fullName evidence="1">Uncharacterized protein</fullName>
    </submittedName>
</protein>
<gene>
    <name evidence="1" type="ORF">UFOVP12_53</name>
</gene>
<sequence length="103" mass="11080">MKPIGFAILMVLLFIASLVGNRAWGQVTYYSDANGTPTGTATQLGFMTLYKDGSNNFVGTAINLQPMPYVAPAQIVSQPMPMMPPFAPPLMPLLPMQTIFGAK</sequence>